<keyword evidence="21" id="KW-1185">Reference proteome</keyword>
<dbReference type="SMART" id="SM00831">
    <property type="entry name" value="Cation_ATPase_N"/>
    <property type="match status" value="1"/>
</dbReference>
<evidence type="ECO:0000256" key="10">
    <source>
        <dbReference type="ARBA" id="ARBA00022842"/>
    </source>
</evidence>
<dbReference type="SUPFAM" id="SSF81660">
    <property type="entry name" value="Metal cation-transporting ATPase, ATP-binding domain N"/>
    <property type="match status" value="1"/>
</dbReference>
<comment type="caution">
    <text evidence="17">Lacks conserved residue(s) required for the propagation of feature annotation.</text>
</comment>
<dbReference type="PRINTS" id="PR00119">
    <property type="entry name" value="CATATPASE"/>
</dbReference>
<evidence type="ECO:0000256" key="11">
    <source>
        <dbReference type="ARBA" id="ARBA00022860"/>
    </source>
</evidence>
<keyword evidence="12" id="KW-1278">Translocase</keyword>
<keyword evidence="3 17" id="KW-0813">Transport</keyword>
<dbReference type="NCBIfam" id="TIGR01517">
    <property type="entry name" value="ATPase-IIB_Ca"/>
    <property type="match status" value="1"/>
</dbReference>
<feature type="transmembrane region" description="Helical" evidence="17">
    <location>
        <begin position="818"/>
        <end position="836"/>
    </location>
</feature>
<dbReference type="Pfam" id="PF00689">
    <property type="entry name" value="Cation_ATPase_C"/>
    <property type="match status" value="1"/>
</dbReference>
<evidence type="ECO:0000259" key="19">
    <source>
        <dbReference type="SMART" id="SM00831"/>
    </source>
</evidence>
<evidence type="ECO:0000256" key="8">
    <source>
        <dbReference type="ARBA" id="ARBA00022837"/>
    </source>
</evidence>
<dbReference type="FunFam" id="1.20.1110.10:FF:000039">
    <property type="entry name" value="Calcium-transporting ATPase"/>
    <property type="match status" value="1"/>
</dbReference>
<evidence type="ECO:0000313" key="20">
    <source>
        <dbReference type="EMBL" id="PON84316.1"/>
    </source>
</evidence>
<dbReference type="SUPFAM" id="SSF81665">
    <property type="entry name" value="Calcium ATPase, transmembrane domain M"/>
    <property type="match status" value="1"/>
</dbReference>
<evidence type="ECO:0000256" key="13">
    <source>
        <dbReference type="ARBA" id="ARBA00022989"/>
    </source>
</evidence>
<dbReference type="GO" id="GO:0046872">
    <property type="term" value="F:metal ion binding"/>
    <property type="evidence" value="ECO:0007669"/>
    <property type="project" value="UniProtKB-KW"/>
</dbReference>
<dbReference type="GO" id="GO:0005516">
    <property type="term" value="F:calmodulin binding"/>
    <property type="evidence" value="ECO:0007669"/>
    <property type="project" value="UniProtKB-KW"/>
</dbReference>
<evidence type="ECO:0000256" key="18">
    <source>
        <dbReference type="SAM" id="MobiDB-lite"/>
    </source>
</evidence>
<feature type="transmembrane region" description="Helical" evidence="17">
    <location>
        <begin position="144"/>
        <end position="168"/>
    </location>
</feature>
<evidence type="ECO:0000256" key="15">
    <source>
        <dbReference type="ARBA" id="ARBA00023136"/>
    </source>
</evidence>
<organism evidence="20 21">
    <name type="scientific">Trema orientale</name>
    <name type="common">Charcoal tree</name>
    <name type="synonym">Celtis orientalis</name>
    <dbReference type="NCBI Taxonomy" id="63057"/>
    <lineage>
        <taxon>Eukaryota</taxon>
        <taxon>Viridiplantae</taxon>
        <taxon>Streptophyta</taxon>
        <taxon>Embryophyta</taxon>
        <taxon>Tracheophyta</taxon>
        <taxon>Spermatophyta</taxon>
        <taxon>Magnoliopsida</taxon>
        <taxon>eudicotyledons</taxon>
        <taxon>Gunneridae</taxon>
        <taxon>Pentapetalae</taxon>
        <taxon>rosids</taxon>
        <taxon>fabids</taxon>
        <taxon>Rosales</taxon>
        <taxon>Cannabaceae</taxon>
        <taxon>Trema</taxon>
    </lineage>
</organism>
<evidence type="ECO:0000256" key="3">
    <source>
        <dbReference type="ARBA" id="ARBA00022448"/>
    </source>
</evidence>
<dbReference type="InterPro" id="IPR023214">
    <property type="entry name" value="HAD_sf"/>
</dbReference>
<dbReference type="InParanoid" id="A0A2P5EFM8"/>
<keyword evidence="10" id="KW-0460">Magnesium</keyword>
<dbReference type="InterPro" id="IPR023298">
    <property type="entry name" value="ATPase_P-typ_TM_dom_sf"/>
</dbReference>
<dbReference type="AlphaFoldDB" id="A0A2P5EFM8"/>
<comment type="subcellular location">
    <subcellularLocation>
        <location evidence="1 17">Membrane</location>
        <topology evidence="1 17">Multi-pass membrane protein</topology>
    </subcellularLocation>
</comment>
<dbReference type="FunFam" id="3.40.1110.10:FF:000013">
    <property type="entry name" value="Calcium-transporting ATPase"/>
    <property type="match status" value="1"/>
</dbReference>
<evidence type="ECO:0000256" key="17">
    <source>
        <dbReference type="RuleBase" id="RU361146"/>
    </source>
</evidence>
<keyword evidence="11" id="KW-0112">Calmodulin-binding</keyword>
<evidence type="ECO:0000256" key="9">
    <source>
        <dbReference type="ARBA" id="ARBA00022840"/>
    </source>
</evidence>
<dbReference type="InterPro" id="IPR006408">
    <property type="entry name" value="P-type_ATPase_IIB"/>
</dbReference>
<comment type="similarity">
    <text evidence="2 17">Belongs to the cation transport ATPase (P-type) (TC 3.A.3) family. Type IIB subfamily.</text>
</comment>
<feature type="region of interest" description="Disordered" evidence="18">
    <location>
        <begin position="54"/>
        <end position="76"/>
    </location>
</feature>
<dbReference type="InterPro" id="IPR004014">
    <property type="entry name" value="ATPase_P-typ_cation-transptr_N"/>
</dbReference>
<feature type="transmembrane region" description="Helical" evidence="17">
    <location>
        <begin position="1022"/>
        <end position="1040"/>
    </location>
</feature>
<keyword evidence="4 17" id="KW-0109">Calcium transport</keyword>
<dbReference type="InterPro" id="IPR008250">
    <property type="entry name" value="ATPase_P-typ_transduc_dom_A_sf"/>
</dbReference>
<dbReference type="InterPro" id="IPR059000">
    <property type="entry name" value="ATPase_P-type_domA"/>
</dbReference>
<protein>
    <recommendedName>
        <fullName evidence="17">Calcium-transporting ATPase</fullName>
        <ecNumber evidence="17">7.2.2.10</ecNumber>
    </recommendedName>
</protein>
<evidence type="ECO:0000256" key="7">
    <source>
        <dbReference type="ARBA" id="ARBA00022741"/>
    </source>
</evidence>
<comment type="function">
    <text evidence="17">Catalyzes the hydrolysis of ATP coupled with the transport of calcium.</text>
</comment>
<reference evidence="21" key="1">
    <citation type="submission" date="2016-06" db="EMBL/GenBank/DDBJ databases">
        <title>Parallel loss of symbiosis genes in relatives of nitrogen-fixing non-legume Parasponia.</title>
        <authorList>
            <person name="Van Velzen R."/>
            <person name="Holmer R."/>
            <person name="Bu F."/>
            <person name="Rutten L."/>
            <person name="Van Zeijl A."/>
            <person name="Liu W."/>
            <person name="Santuari L."/>
            <person name="Cao Q."/>
            <person name="Sharma T."/>
            <person name="Shen D."/>
            <person name="Roswanjaya Y."/>
            <person name="Wardhani T."/>
            <person name="Kalhor M.S."/>
            <person name="Jansen J."/>
            <person name="Van den Hoogen J."/>
            <person name="Gungor B."/>
            <person name="Hartog M."/>
            <person name="Hontelez J."/>
            <person name="Verver J."/>
            <person name="Yang W.-C."/>
            <person name="Schijlen E."/>
            <person name="Repin R."/>
            <person name="Schilthuizen M."/>
            <person name="Schranz E."/>
            <person name="Heidstra R."/>
            <person name="Miyata K."/>
            <person name="Fedorova E."/>
            <person name="Kohlen W."/>
            <person name="Bisseling T."/>
            <person name="Smit S."/>
            <person name="Geurts R."/>
        </authorList>
    </citation>
    <scope>NUCLEOTIDE SEQUENCE [LARGE SCALE GENOMIC DNA]</scope>
    <source>
        <strain evidence="21">cv. RG33-2</strain>
    </source>
</reference>
<keyword evidence="14 17" id="KW-0406">Ion transport</keyword>
<feature type="transmembrane region" description="Helical" evidence="17">
    <location>
        <begin position="987"/>
        <end position="1006"/>
    </location>
</feature>
<comment type="caution">
    <text evidence="20">The sequence shown here is derived from an EMBL/GenBank/DDBJ whole genome shotgun (WGS) entry which is preliminary data.</text>
</comment>
<keyword evidence="5 17" id="KW-0812">Transmembrane</keyword>
<sequence>MSTIARQRWRAAYRAIYASQALGSLIASKTKSNNHSQLDTSPLRSSTTAAFEVDSPHISHPGSGSHESPSPNTLAPTVVDPQALVSVVTNKDVVALGQLGGVEGVAASLGIDSRAGIPDNDQDVKTRRERFGSNAHPKKPPKGFLYFVVDALNGSCLLILLALAGLALGLEIKEHGVRKGWYDGCGIFIAVLLVVTCTALRDFGLEIQFHKGSEIIKDIQIEVIRGGRPKQISICDVVVGDIVLLKIGDQVPADGLILHGYSLQVDESSLTGESDHIRIDSTEHPFLFSGSNVADGVGRMLVTAVGINTEWGSLMCSSPCGFVDRTPLQDGLDKLASSVANVSYIAALLFLLVLLIRYFTGSTKDAKGNVQFNGSKTGIQDVLIGVVQIVAVVVCTLVVAVPKSLPLAVRQTLAYFMKRMMADRALMRNLSACETMGSVTTICTEKTGTLTLNHMKVFQFWLGQEHIEAKPCINVIGRNVCELFRQGVGLNTTGNIYEPVSGSELELTGSPTEKAILSWGIEDLGMDLEKMKTDFEVLHIEAFNSEKKRSGVLLRKNADSTIHVHWKGAAEMVLEMCSRYHERDGTIKFLHEGARSEIKKIIEGMAASSLRCIAFAYRQISEEEMEYNDDNKTQPRLKEDGLTLLGVVGLKDPCRPGLRAAVQHCKSAGVTIRMITGDNIFTAKAIAAECGILEPQDQQIDGVVIDAVDFRNCTEDQRMKKIESIRVMARSSPFDKLLMVQCLKQNGHVVAATGDGINDACVLREANAGLSMGIKGTEVAKQCSDIVILDDNFASIVKVVRWGRCVYNNIQKFIQFQLTVNVSALAINFIAAVSLGEVPLTAVQLLWVNLIMDVFGALAFASERPIDELMYSPPLPVQTAPLITSIMWRNILAQSVFQIAGLLFLQVKGESIFHVSKVANSTMVFNTFVFCQVFNMFNSRYMEKQNVFVGIHKNQLFMGIVGITIVLQVVMVEFLNKLANTTSLNGLQWLACIGIAVLTLPIGWFVKSIPVSDKCLGKLKEAVITSIIGVIISAIAYALFNAHKNHN</sequence>
<name>A0A2P5EFM8_TREOI</name>
<keyword evidence="9 17" id="KW-0067">ATP-binding</keyword>
<feature type="transmembrane region" description="Helical" evidence="17">
    <location>
        <begin position="180"/>
        <end position="200"/>
    </location>
</feature>
<dbReference type="Gene3D" id="3.40.1110.10">
    <property type="entry name" value="Calcium-transporting ATPase, cytoplasmic domain N"/>
    <property type="match status" value="1"/>
</dbReference>
<dbReference type="STRING" id="63057.A0A2P5EFM8"/>
<dbReference type="FunFam" id="3.40.50.1000:FF:000193">
    <property type="entry name" value="Plasma membrane calcium-transporting ATPase 2"/>
    <property type="match status" value="1"/>
</dbReference>
<dbReference type="GO" id="GO:0016887">
    <property type="term" value="F:ATP hydrolysis activity"/>
    <property type="evidence" value="ECO:0007669"/>
    <property type="project" value="InterPro"/>
</dbReference>
<evidence type="ECO:0000256" key="16">
    <source>
        <dbReference type="ARBA" id="ARBA00048694"/>
    </source>
</evidence>
<evidence type="ECO:0000256" key="14">
    <source>
        <dbReference type="ARBA" id="ARBA00023065"/>
    </source>
</evidence>
<dbReference type="Pfam" id="PF13246">
    <property type="entry name" value="Cation_ATPase"/>
    <property type="match status" value="1"/>
</dbReference>
<dbReference type="SUPFAM" id="SSF81653">
    <property type="entry name" value="Calcium ATPase, transduction domain A"/>
    <property type="match status" value="1"/>
</dbReference>
<keyword evidence="8 17" id="KW-0106">Calcium</keyword>
<evidence type="ECO:0000313" key="21">
    <source>
        <dbReference type="Proteomes" id="UP000237000"/>
    </source>
</evidence>
<evidence type="ECO:0000256" key="4">
    <source>
        <dbReference type="ARBA" id="ARBA00022568"/>
    </source>
</evidence>
<keyword evidence="13 17" id="KW-1133">Transmembrane helix</keyword>
<dbReference type="Gene3D" id="3.40.50.1000">
    <property type="entry name" value="HAD superfamily/HAD-like"/>
    <property type="match status" value="1"/>
</dbReference>
<dbReference type="Pfam" id="PF00122">
    <property type="entry name" value="E1-E2_ATPase"/>
    <property type="match status" value="1"/>
</dbReference>
<comment type="catalytic activity">
    <reaction evidence="16 17">
        <text>Ca(2+)(in) + ATP + H2O = Ca(2+)(out) + ADP + phosphate + H(+)</text>
        <dbReference type="Rhea" id="RHEA:18105"/>
        <dbReference type="ChEBI" id="CHEBI:15377"/>
        <dbReference type="ChEBI" id="CHEBI:15378"/>
        <dbReference type="ChEBI" id="CHEBI:29108"/>
        <dbReference type="ChEBI" id="CHEBI:30616"/>
        <dbReference type="ChEBI" id="CHEBI:43474"/>
        <dbReference type="ChEBI" id="CHEBI:456216"/>
        <dbReference type="EC" id="7.2.2.10"/>
    </reaction>
</comment>
<feature type="compositionally biased region" description="Low complexity" evidence="18">
    <location>
        <begin position="56"/>
        <end position="71"/>
    </location>
</feature>
<dbReference type="GO" id="GO:0005388">
    <property type="term" value="F:P-type calcium transporter activity"/>
    <property type="evidence" value="ECO:0007669"/>
    <property type="project" value="UniProtKB-EC"/>
</dbReference>
<feature type="domain" description="Cation-transporting P-type ATPase N-terminal" evidence="19">
    <location>
        <begin position="95"/>
        <end position="172"/>
    </location>
</feature>
<feature type="transmembrane region" description="Helical" evidence="17">
    <location>
        <begin position="956"/>
        <end position="975"/>
    </location>
</feature>
<evidence type="ECO:0000256" key="5">
    <source>
        <dbReference type="ARBA" id="ARBA00022692"/>
    </source>
</evidence>
<dbReference type="PANTHER" id="PTHR24093:SF455">
    <property type="entry name" value="CALCIUM-TRANSPORTING ATPASE 12, PLASMA MEMBRANE-TYPE"/>
    <property type="match status" value="1"/>
</dbReference>
<proteinExistence type="inferred from homology"/>
<dbReference type="GO" id="GO:0005886">
    <property type="term" value="C:plasma membrane"/>
    <property type="evidence" value="ECO:0007669"/>
    <property type="project" value="TreeGrafter"/>
</dbReference>
<evidence type="ECO:0000256" key="12">
    <source>
        <dbReference type="ARBA" id="ARBA00022967"/>
    </source>
</evidence>
<dbReference type="InterPro" id="IPR023299">
    <property type="entry name" value="ATPase_P-typ_cyto_dom_N"/>
</dbReference>
<feature type="transmembrane region" description="Helical" evidence="17">
    <location>
        <begin position="842"/>
        <end position="861"/>
    </location>
</feature>
<keyword evidence="6" id="KW-0479">Metal-binding</keyword>
<dbReference type="InterPro" id="IPR036412">
    <property type="entry name" value="HAD-like_sf"/>
</dbReference>
<dbReference type="InterPro" id="IPR006068">
    <property type="entry name" value="ATPase_P-typ_cation-transptr_C"/>
</dbReference>
<dbReference type="InterPro" id="IPR001757">
    <property type="entry name" value="P_typ_ATPase"/>
</dbReference>
<feature type="transmembrane region" description="Helical" evidence="17">
    <location>
        <begin position="379"/>
        <end position="401"/>
    </location>
</feature>
<gene>
    <name evidence="20" type="ORF">TorRG33x02_198810</name>
</gene>
<feature type="transmembrane region" description="Helical" evidence="17">
    <location>
        <begin position="335"/>
        <end position="359"/>
    </location>
</feature>
<accession>A0A2P5EFM8</accession>
<dbReference type="GO" id="GO:0005524">
    <property type="term" value="F:ATP binding"/>
    <property type="evidence" value="ECO:0007669"/>
    <property type="project" value="UniProtKB-KW"/>
</dbReference>
<dbReference type="OrthoDB" id="10296566at2759"/>
<evidence type="ECO:0000256" key="6">
    <source>
        <dbReference type="ARBA" id="ARBA00022723"/>
    </source>
</evidence>
<keyword evidence="7 17" id="KW-0547">Nucleotide-binding</keyword>
<dbReference type="PANTHER" id="PTHR24093">
    <property type="entry name" value="CATION TRANSPORTING ATPASE"/>
    <property type="match status" value="1"/>
</dbReference>
<keyword evidence="15 17" id="KW-0472">Membrane</keyword>
<dbReference type="EMBL" id="JXTC01000164">
    <property type="protein sequence ID" value="PON84316.1"/>
    <property type="molecule type" value="Genomic_DNA"/>
</dbReference>
<evidence type="ECO:0000256" key="2">
    <source>
        <dbReference type="ARBA" id="ARBA00006124"/>
    </source>
</evidence>
<dbReference type="SUPFAM" id="SSF56784">
    <property type="entry name" value="HAD-like"/>
    <property type="match status" value="1"/>
</dbReference>
<dbReference type="NCBIfam" id="TIGR01494">
    <property type="entry name" value="ATPase_P-type"/>
    <property type="match status" value="1"/>
</dbReference>
<dbReference type="Gene3D" id="1.20.1110.10">
    <property type="entry name" value="Calcium-transporting ATPase, transmembrane domain"/>
    <property type="match status" value="1"/>
</dbReference>
<evidence type="ECO:0000256" key="1">
    <source>
        <dbReference type="ARBA" id="ARBA00004141"/>
    </source>
</evidence>
<dbReference type="Proteomes" id="UP000237000">
    <property type="component" value="Unassembled WGS sequence"/>
</dbReference>
<dbReference type="Gene3D" id="2.70.150.10">
    <property type="entry name" value="Calcium-transporting ATPase, cytoplasmic transduction domain A"/>
    <property type="match status" value="1"/>
</dbReference>
<dbReference type="EC" id="7.2.2.10" evidence="17"/>
<dbReference type="Pfam" id="PF00690">
    <property type="entry name" value="Cation_ATPase_N"/>
    <property type="match status" value="1"/>
</dbReference>